<feature type="repeat" description="ANK" evidence="3">
    <location>
        <begin position="415"/>
        <end position="443"/>
    </location>
</feature>
<dbReference type="Proteomes" id="UP001187531">
    <property type="component" value="Unassembled WGS sequence"/>
</dbReference>
<feature type="repeat" description="ANK" evidence="3">
    <location>
        <begin position="171"/>
        <end position="199"/>
    </location>
</feature>
<name>A0AA88HEZ3_ARTSF</name>
<keyword evidence="5" id="KW-1185">Reference proteome</keyword>
<feature type="repeat" description="ANK" evidence="3">
    <location>
        <begin position="448"/>
        <end position="475"/>
    </location>
</feature>
<feature type="repeat" description="ANK" evidence="3">
    <location>
        <begin position="354"/>
        <end position="386"/>
    </location>
</feature>
<dbReference type="Pfam" id="PF12796">
    <property type="entry name" value="Ank_2"/>
    <property type="match status" value="5"/>
</dbReference>
<evidence type="ECO:0000313" key="4">
    <source>
        <dbReference type="EMBL" id="KAK2706236.1"/>
    </source>
</evidence>
<dbReference type="PRINTS" id="PR01415">
    <property type="entry name" value="ANKYRIN"/>
</dbReference>
<dbReference type="EMBL" id="JAVRJZ010000020">
    <property type="protein sequence ID" value="KAK2706236.1"/>
    <property type="molecule type" value="Genomic_DNA"/>
</dbReference>
<accession>A0AA88HEZ3</accession>
<evidence type="ECO:0000256" key="1">
    <source>
        <dbReference type="ARBA" id="ARBA00022737"/>
    </source>
</evidence>
<feature type="repeat" description="ANK" evidence="3">
    <location>
        <begin position="265"/>
        <end position="292"/>
    </location>
</feature>
<sequence>MLKFLPKLHRIYYKSRFEIEGKNIKEINAELDMVFEFVEYVLGKGGITCMQTKCIGGQTLLHHAVMEGKADLCNLGKESADLCNLLIQSGAELDATNVYGETPLGTAIRTSNLDLVKLLLKHGANPNCGESFGSAPPLHMAIIIMAAKEGSADVCNLLIKSGAEIDATDVDGETPLGTAIKTSNLDLVKLLLKRGANPNCGECLHLAVKKGGADLCNLLIKSGAELDATNVYGETPLGTAIKTSNLDLVKLLLKLGANPNCGECLHLAVKKGSADVCNLLIKSGAEIDATNVHGETPLGTATKTSNLDLVKLLLKRGANPNCEECLHLAVEKGRADMCELLIDSGAKLDAMNANKDTPLLIAIRNNNLELVKLLLKRGANPNCGEYLHLNVKKGSADVCNLLIKSGAEIDATNVHGETPLGTAIKTSNLDLVKLLLKRGANPNCGACLHLAVEKERMDLCELFIDSGANLDAMNAIVNFLLVKAQTDPNCGRKRRRNAEEHETVILQEKMDLDNATLSVLKRCRISKDAMSK</sequence>
<feature type="repeat" description="ANK" evidence="3">
    <location>
        <begin position="232"/>
        <end position="260"/>
    </location>
</feature>
<protein>
    <submittedName>
        <fullName evidence="4">Uncharacterized protein</fullName>
    </submittedName>
</protein>
<feature type="repeat" description="ANK" evidence="3">
    <location>
        <begin position="387"/>
        <end position="414"/>
    </location>
</feature>
<dbReference type="SMART" id="SM00248">
    <property type="entry name" value="ANK"/>
    <property type="match status" value="13"/>
</dbReference>
<dbReference type="InterPro" id="IPR036770">
    <property type="entry name" value="Ankyrin_rpt-contain_sf"/>
</dbReference>
<reference evidence="4" key="1">
    <citation type="submission" date="2023-07" db="EMBL/GenBank/DDBJ databases">
        <title>Chromosome-level genome assembly of Artemia franciscana.</title>
        <authorList>
            <person name="Jo E."/>
        </authorList>
    </citation>
    <scope>NUCLEOTIDE SEQUENCE</scope>
    <source>
        <tissue evidence="4">Whole body</tissue>
    </source>
</reference>
<dbReference type="PROSITE" id="PS50088">
    <property type="entry name" value="ANK_REPEAT"/>
    <property type="match status" value="12"/>
</dbReference>
<dbReference type="PANTHER" id="PTHR24188">
    <property type="entry name" value="ANKYRIN REPEAT PROTEIN"/>
    <property type="match status" value="1"/>
</dbReference>
<evidence type="ECO:0000256" key="2">
    <source>
        <dbReference type="ARBA" id="ARBA00023043"/>
    </source>
</evidence>
<dbReference type="Gene3D" id="1.25.40.20">
    <property type="entry name" value="Ankyrin repeat-containing domain"/>
    <property type="match status" value="5"/>
</dbReference>
<organism evidence="4 5">
    <name type="scientific">Artemia franciscana</name>
    <name type="common">Brine shrimp</name>
    <name type="synonym">Artemia sanfranciscana</name>
    <dbReference type="NCBI Taxonomy" id="6661"/>
    <lineage>
        <taxon>Eukaryota</taxon>
        <taxon>Metazoa</taxon>
        <taxon>Ecdysozoa</taxon>
        <taxon>Arthropoda</taxon>
        <taxon>Crustacea</taxon>
        <taxon>Branchiopoda</taxon>
        <taxon>Anostraca</taxon>
        <taxon>Artemiidae</taxon>
        <taxon>Artemia</taxon>
    </lineage>
</organism>
<keyword evidence="2 3" id="KW-0040">ANK repeat</keyword>
<gene>
    <name evidence="4" type="ORF">QYM36_016318</name>
</gene>
<feature type="repeat" description="ANK" evidence="3">
    <location>
        <begin position="56"/>
        <end position="98"/>
    </location>
</feature>
<evidence type="ECO:0000256" key="3">
    <source>
        <dbReference type="PROSITE-ProRule" id="PRU00023"/>
    </source>
</evidence>
<dbReference type="PANTHER" id="PTHR24188:SF29">
    <property type="entry name" value="GH09064P"/>
    <property type="match status" value="1"/>
</dbReference>
<feature type="repeat" description="ANK" evidence="3">
    <location>
        <begin position="293"/>
        <end position="325"/>
    </location>
</feature>
<dbReference type="PROSITE" id="PS50297">
    <property type="entry name" value="ANK_REP_REGION"/>
    <property type="match status" value="9"/>
</dbReference>
<dbReference type="SUPFAM" id="SSF48403">
    <property type="entry name" value="Ankyrin repeat"/>
    <property type="match status" value="2"/>
</dbReference>
<proteinExistence type="predicted"/>
<feature type="repeat" description="ANK" evidence="3">
    <location>
        <begin position="99"/>
        <end position="131"/>
    </location>
</feature>
<keyword evidence="1" id="KW-0677">Repeat</keyword>
<dbReference type="Pfam" id="PF13637">
    <property type="entry name" value="Ank_4"/>
    <property type="match status" value="1"/>
</dbReference>
<feature type="repeat" description="ANK" evidence="3">
    <location>
        <begin position="204"/>
        <end position="231"/>
    </location>
</feature>
<feature type="repeat" description="ANK" evidence="3">
    <location>
        <begin position="326"/>
        <end position="353"/>
    </location>
</feature>
<evidence type="ECO:0000313" key="5">
    <source>
        <dbReference type="Proteomes" id="UP001187531"/>
    </source>
</evidence>
<comment type="caution">
    <text evidence="4">The sequence shown here is derived from an EMBL/GenBank/DDBJ whole genome shotgun (WGS) entry which is preliminary data.</text>
</comment>
<dbReference type="InterPro" id="IPR002110">
    <property type="entry name" value="Ankyrin_rpt"/>
</dbReference>
<dbReference type="AlphaFoldDB" id="A0AA88HEZ3"/>